<keyword evidence="4" id="KW-0574">Periplasm</keyword>
<comment type="subcellular location">
    <subcellularLocation>
        <location evidence="1">Periplasm</location>
    </subcellularLocation>
</comment>
<gene>
    <name evidence="10" type="ORF">L9S41_02455</name>
</gene>
<feature type="chain" id="PRO_5045858149" evidence="7">
    <location>
        <begin position="25"/>
        <end position="244"/>
    </location>
</feature>
<dbReference type="Pfam" id="PF13098">
    <property type="entry name" value="Thioredoxin_2"/>
    <property type="match status" value="1"/>
</dbReference>
<dbReference type="InterPro" id="IPR012336">
    <property type="entry name" value="Thioredoxin-like_fold"/>
</dbReference>
<feature type="domain" description="Thioredoxin-like fold" evidence="9">
    <location>
        <begin position="116"/>
        <end position="221"/>
    </location>
</feature>
<evidence type="ECO:0000313" key="11">
    <source>
        <dbReference type="Proteomes" id="UP001060414"/>
    </source>
</evidence>
<dbReference type="CDD" id="cd03020">
    <property type="entry name" value="DsbA_DsbC_DsbG"/>
    <property type="match status" value="1"/>
</dbReference>
<sequence>MKKILLSFAALSLLLAGVPIQAPAAAKNDGGAGAAAATLKMTFPRLEFDAVHPTPVEGIYEVVSGERIIYFVPRSQHLIYGEIWDAQGQSLTRARQAQMMADRIKDLPLEKALKIGAGKNEVIEITDPDCPFCRKASEFLSQRDDITRYIFFYPLTRIHPEAEAKVRYILSSENPEDAYEDVMRGRYDGRPLPDFQDNKQLEIHQEIVTGLGVRGTPKFWVNGTYLSGADLQAMEQLLDAGPKR</sequence>
<dbReference type="Gene3D" id="3.10.450.70">
    <property type="entry name" value="Disulphide bond isomerase, DsbC/G, N-terminal"/>
    <property type="match status" value="1"/>
</dbReference>
<evidence type="ECO:0000256" key="3">
    <source>
        <dbReference type="ARBA" id="ARBA00022729"/>
    </source>
</evidence>
<dbReference type="SUPFAM" id="SSF54423">
    <property type="entry name" value="DsbC/DsbG N-terminal domain-like"/>
    <property type="match status" value="1"/>
</dbReference>
<feature type="domain" description="Disulphide bond isomerase DsbC/G N-terminal" evidence="8">
    <location>
        <begin position="34"/>
        <end position="92"/>
    </location>
</feature>
<comment type="similarity">
    <text evidence="2">Belongs to the thioredoxin family. DsbC subfamily.</text>
</comment>
<dbReference type="Gene3D" id="3.40.30.10">
    <property type="entry name" value="Glutaredoxin"/>
    <property type="match status" value="1"/>
</dbReference>
<feature type="signal peptide" evidence="7">
    <location>
        <begin position="1"/>
        <end position="24"/>
    </location>
</feature>
<evidence type="ECO:0000256" key="2">
    <source>
        <dbReference type="ARBA" id="ARBA00009813"/>
    </source>
</evidence>
<dbReference type="RefSeq" id="WP_260748629.1">
    <property type="nucleotide sequence ID" value="NZ_CP092109.1"/>
</dbReference>
<accession>A0ABY5ZQP9</accession>
<keyword evidence="3 7" id="KW-0732">Signal</keyword>
<dbReference type="InterPro" id="IPR033954">
    <property type="entry name" value="DiS-bond_Isoase_DsbC/G"/>
</dbReference>
<evidence type="ECO:0000313" key="10">
    <source>
        <dbReference type="EMBL" id="UWZ80272.1"/>
    </source>
</evidence>
<keyword evidence="11" id="KW-1185">Reference proteome</keyword>
<keyword evidence="5" id="KW-1015">Disulfide bond</keyword>
<organism evidence="10 11">
    <name type="scientific">Geoalkalibacter halelectricus</name>
    <dbReference type="NCBI Taxonomy" id="2847045"/>
    <lineage>
        <taxon>Bacteria</taxon>
        <taxon>Pseudomonadati</taxon>
        <taxon>Thermodesulfobacteriota</taxon>
        <taxon>Desulfuromonadia</taxon>
        <taxon>Desulfuromonadales</taxon>
        <taxon>Geoalkalibacteraceae</taxon>
        <taxon>Geoalkalibacter</taxon>
    </lineage>
</organism>
<dbReference type="SUPFAM" id="SSF52833">
    <property type="entry name" value="Thioredoxin-like"/>
    <property type="match status" value="1"/>
</dbReference>
<evidence type="ECO:0000256" key="6">
    <source>
        <dbReference type="ARBA" id="ARBA00023284"/>
    </source>
</evidence>
<dbReference type="InterPro" id="IPR051470">
    <property type="entry name" value="Thiol:disulfide_interchange"/>
</dbReference>
<dbReference type="Pfam" id="PF10411">
    <property type="entry name" value="DsbC_N"/>
    <property type="match status" value="1"/>
</dbReference>
<dbReference type="PANTHER" id="PTHR35272">
    <property type="entry name" value="THIOL:DISULFIDE INTERCHANGE PROTEIN DSBC-RELATED"/>
    <property type="match status" value="1"/>
</dbReference>
<proteinExistence type="inferred from homology"/>
<reference evidence="10" key="1">
    <citation type="journal article" date="2022" name="Environ. Microbiol.">
        <title>Geoalkalibacter halelectricus SAP #1 sp. nov. possessing extracellular electron transfer and mineral#reducing capabilities from a haloalkaline environment.</title>
        <authorList>
            <person name="Yadav S."/>
            <person name="Singh R."/>
            <person name="Sundharam S.S."/>
            <person name="Chaudhary S."/>
            <person name="Krishnamurthi S."/>
            <person name="Patil S.A."/>
        </authorList>
    </citation>
    <scope>NUCLEOTIDE SEQUENCE</scope>
    <source>
        <strain evidence="10">SAP-1</strain>
    </source>
</reference>
<evidence type="ECO:0000256" key="7">
    <source>
        <dbReference type="SAM" id="SignalP"/>
    </source>
</evidence>
<name>A0ABY5ZQP9_9BACT</name>
<protein>
    <submittedName>
        <fullName evidence="10">DsbC family protein</fullName>
    </submittedName>
</protein>
<dbReference type="Proteomes" id="UP001060414">
    <property type="component" value="Chromosome"/>
</dbReference>
<keyword evidence="6" id="KW-0676">Redox-active center</keyword>
<dbReference type="InterPro" id="IPR036249">
    <property type="entry name" value="Thioredoxin-like_sf"/>
</dbReference>
<evidence type="ECO:0000256" key="1">
    <source>
        <dbReference type="ARBA" id="ARBA00004418"/>
    </source>
</evidence>
<evidence type="ECO:0000259" key="9">
    <source>
        <dbReference type="Pfam" id="PF13098"/>
    </source>
</evidence>
<dbReference type="InterPro" id="IPR009094">
    <property type="entry name" value="DiS-bond_isomerase_DsbC/G_N_sf"/>
</dbReference>
<evidence type="ECO:0000259" key="8">
    <source>
        <dbReference type="Pfam" id="PF10411"/>
    </source>
</evidence>
<dbReference type="InterPro" id="IPR018950">
    <property type="entry name" value="DiS-bond_isomerase_DsbC/G_N"/>
</dbReference>
<dbReference type="PANTHER" id="PTHR35272:SF3">
    <property type="entry name" value="THIOL:DISULFIDE INTERCHANGE PROTEIN DSBC"/>
    <property type="match status" value="1"/>
</dbReference>
<evidence type="ECO:0000256" key="4">
    <source>
        <dbReference type="ARBA" id="ARBA00022764"/>
    </source>
</evidence>
<dbReference type="EMBL" id="CP092109">
    <property type="protein sequence ID" value="UWZ80272.1"/>
    <property type="molecule type" value="Genomic_DNA"/>
</dbReference>
<evidence type="ECO:0000256" key="5">
    <source>
        <dbReference type="ARBA" id="ARBA00023157"/>
    </source>
</evidence>